<dbReference type="Gene3D" id="3.40.50.1170">
    <property type="entry name" value="L-asparaginase, N-terminal domain"/>
    <property type="match status" value="1"/>
</dbReference>
<dbReference type="PROSITE" id="PS51732">
    <property type="entry name" value="ASN_GLN_ASE_3"/>
    <property type="match status" value="1"/>
</dbReference>
<dbReference type="InterPro" id="IPR037152">
    <property type="entry name" value="L-asparaginase_N_sf"/>
</dbReference>
<dbReference type="PIRSF" id="PIRSF001220">
    <property type="entry name" value="L-ASNase_gatD"/>
    <property type="match status" value="1"/>
</dbReference>
<name>F9GAP6_FUSOF</name>
<dbReference type="AlphaFoldDB" id="F9GAP6"/>
<feature type="active site" description="O-isoaspartyl threonine intermediate" evidence="1">
    <location>
        <position position="55"/>
    </location>
</feature>
<feature type="domain" description="L-asparaginase N-terminal" evidence="2">
    <location>
        <begin position="47"/>
        <end position="213"/>
    </location>
</feature>
<dbReference type="OrthoDB" id="5091939at2759"/>
<dbReference type="PIRSF" id="PIRSF500176">
    <property type="entry name" value="L_ASNase"/>
    <property type="match status" value="1"/>
</dbReference>
<evidence type="ECO:0000259" key="2">
    <source>
        <dbReference type="Pfam" id="PF00710"/>
    </source>
</evidence>
<comment type="caution">
    <text evidence="3">The sequence shown here is derived from an EMBL/GenBank/DDBJ whole genome shotgun (WGS) entry which is preliminary data.</text>
</comment>
<evidence type="ECO:0000256" key="1">
    <source>
        <dbReference type="PIRSR" id="PIRSR001220-1"/>
    </source>
</evidence>
<sequence length="368" mass="40191">MYSFSGFKLAIVAAILVLAFFIGPYDVLSRPPTVTSPGRNTLPLPTVAIIGTGGTALGKGNSQTDTSHYLSGAYNINDAVIPILPVLDGIAHVVTEQILSIDSIDIGTRQLIIIRHTVMKYLRQQDISGVVLVLGSSKLTLVVRFLEHTIALDDFKKSVCLTAALKPLSAHGAEGPGSILSATRVSVASQDNQILIIFNDLITLARRSYKQNNVLFSGDRSLLGRIVDFGPEMIHRPSNSPKTFQFDEDQVYNKTKTKSKYFPSTSEQSDFDIAVKDGVKGAVLGVFEDGYWPGPLMKGLGTLMNEPDVIVAAVSYGFSYNMRHRIDGVVPAGDWTDRDLMMLMPFLLASNMSREEISDFIVTPYNEI</sequence>
<gene>
    <name evidence="3" type="ORF">FOXB_15728</name>
</gene>
<dbReference type="GO" id="GO:0004067">
    <property type="term" value="F:asparaginase activity"/>
    <property type="evidence" value="ECO:0007669"/>
    <property type="project" value="UniProtKB-UniRule"/>
</dbReference>
<evidence type="ECO:0000313" key="3">
    <source>
        <dbReference type="EMBL" id="EGU73764.1"/>
    </source>
</evidence>
<dbReference type="EMBL" id="AFQF01004211">
    <property type="protein sequence ID" value="EGU73764.1"/>
    <property type="molecule type" value="Genomic_DNA"/>
</dbReference>
<dbReference type="SMART" id="SM00870">
    <property type="entry name" value="Asparaginase"/>
    <property type="match status" value="1"/>
</dbReference>
<proteinExistence type="predicted"/>
<accession>F9GAP6</accession>
<dbReference type="InterPro" id="IPR027474">
    <property type="entry name" value="L-asparaginase_N"/>
</dbReference>
<organism evidence="3">
    <name type="scientific">Fusarium oxysporum (strain Fo5176)</name>
    <name type="common">Fusarium vascular wilt</name>
    <dbReference type="NCBI Taxonomy" id="660025"/>
    <lineage>
        <taxon>Eukaryota</taxon>
        <taxon>Fungi</taxon>
        <taxon>Dikarya</taxon>
        <taxon>Ascomycota</taxon>
        <taxon>Pezizomycotina</taxon>
        <taxon>Sordariomycetes</taxon>
        <taxon>Hypocreomycetidae</taxon>
        <taxon>Hypocreales</taxon>
        <taxon>Nectriaceae</taxon>
        <taxon>Fusarium</taxon>
        <taxon>Fusarium oxysporum species complex</taxon>
    </lineage>
</organism>
<protein>
    <recommendedName>
        <fullName evidence="2">L-asparaginase N-terminal domain-containing protein</fullName>
    </recommendedName>
</protein>
<reference evidence="3" key="1">
    <citation type="journal article" date="2012" name="Mol. Plant Microbe Interact.">
        <title>A highly conserved effector in Fusarium oxysporum is required for full virulence on Arabidopsis.</title>
        <authorList>
            <person name="Thatcher L.F."/>
            <person name="Gardiner D.M."/>
            <person name="Kazan K."/>
            <person name="Manners J."/>
        </authorList>
    </citation>
    <scope>NUCLEOTIDE SEQUENCE [LARGE SCALE GENOMIC DNA]</scope>
    <source>
        <strain evidence="3">Fo5176</strain>
    </source>
</reference>
<dbReference type="SUPFAM" id="SSF53774">
    <property type="entry name" value="Glutaminase/Asparaginase"/>
    <property type="match status" value="1"/>
</dbReference>
<dbReference type="InterPro" id="IPR036152">
    <property type="entry name" value="Asp/glu_Ase-like_sf"/>
</dbReference>
<dbReference type="STRING" id="660025.F9GAP6"/>
<dbReference type="InterPro" id="IPR006034">
    <property type="entry name" value="Asparaginase/glutaminase-like"/>
</dbReference>
<dbReference type="Pfam" id="PF00710">
    <property type="entry name" value="Asparaginase"/>
    <property type="match status" value="1"/>
</dbReference>